<name>A0A7X0EXN6_9ACTN</name>
<gene>
    <name evidence="2" type="ORF">FHU36_002068</name>
</gene>
<protein>
    <submittedName>
        <fullName evidence="2">Uncharacterized protein</fullName>
    </submittedName>
</protein>
<accession>A0A7X0EXN6</accession>
<comment type="caution">
    <text evidence="2">The sequence shown here is derived from an EMBL/GenBank/DDBJ whole genome shotgun (WGS) entry which is preliminary data.</text>
</comment>
<dbReference type="AlphaFoldDB" id="A0A7X0EXN6"/>
<proteinExistence type="predicted"/>
<dbReference type="Proteomes" id="UP000583800">
    <property type="component" value="Unassembled WGS sequence"/>
</dbReference>
<evidence type="ECO:0000313" key="3">
    <source>
        <dbReference type="Proteomes" id="UP000583800"/>
    </source>
</evidence>
<organism evidence="2 3">
    <name type="scientific">Nonomuraea muscovyensis</name>
    <dbReference type="NCBI Taxonomy" id="1124761"/>
    <lineage>
        <taxon>Bacteria</taxon>
        <taxon>Bacillati</taxon>
        <taxon>Actinomycetota</taxon>
        <taxon>Actinomycetes</taxon>
        <taxon>Streptosporangiales</taxon>
        <taxon>Streptosporangiaceae</taxon>
        <taxon>Nonomuraea</taxon>
    </lineage>
</organism>
<keyword evidence="3" id="KW-1185">Reference proteome</keyword>
<evidence type="ECO:0000313" key="2">
    <source>
        <dbReference type="EMBL" id="MBB6345559.1"/>
    </source>
</evidence>
<feature type="region of interest" description="Disordered" evidence="1">
    <location>
        <begin position="1"/>
        <end position="39"/>
    </location>
</feature>
<reference evidence="2 3" key="1">
    <citation type="submission" date="2020-08" db="EMBL/GenBank/DDBJ databases">
        <title>Sequencing the genomes of 1000 actinobacteria strains.</title>
        <authorList>
            <person name="Klenk H.-P."/>
        </authorList>
    </citation>
    <scope>NUCLEOTIDE SEQUENCE [LARGE SCALE GENOMIC DNA]</scope>
    <source>
        <strain evidence="2 3">DSM 45913</strain>
    </source>
</reference>
<dbReference type="EMBL" id="JACHJB010000001">
    <property type="protein sequence ID" value="MBB6345559.1"/>
    <property type="molecule type" value="Genomic_DNA"/>
</dbReference>
<evidence type="ECO:0000256" key="1">
    <source>
        <dbReference type="SAM" id="MobiDB-lite"/>
    </source>
</evidence>
<sequence>MGERRARPGGRSGSDPGEHEGQQVEWNRPPTAVVSARAL</sequence>